<feature type="non-terminal residue" evidence="4">
    <location>
        <position position="84"/>
    </location>
</feature>
<dbReference type="InterPro" id="IPR006201">
    <property type="entry name" value="Neur_channel"/>
</dbReference>
<evidence type="ECO:0000313" key="5">
    <source>
        <dbReference type="Proteomes" id="UP000230750"/>
    </source>
</evidence>
<comment type="caution">
    <text evidence="4">The sequence shown here is derived from an EMBL/GenBank/DDBJ whole genome shotgun (WGS) entry which is preliminary data.</text>
</comment>
<dbReference type="PROSITE" id="PS00236">
    <property type="entry name" value="NEUROTR_ION_CHANNEL"/>
    <property type="match status" value="1"/>
</dbReference>
<dbReference type="EMBL" id="MRZV01000367">
    <property type="protein sequence ID" value="PIK51555.1"/>
    <property type="molecule type" value="Genomic_DNA"/>
</dbReference>
<dbReference type="STRING" id="307972.A0A2G8KUC1"/>
<dbReference type="GO" id="GO:0016020">
    <property type="term" value="C:membrane"/>
    <property type="evidence" value="ECO:0007669"/>
    <property type="project" value="UniProtKB-SubCell"/>
</dbReference>
<keyword evidence="5" id="KW-1185">Reference proteome</keyword>
<accession>A0A2G8KUC1</accession>
<dbReference type="InterPro" id="IPR018000">
    <property type="entry name" value="Neurotransmitter_ion_chnl_CS"/>
</dbReference>
<dbReference type="Proteomes" id="UP000230750">
    <property type="component" value="Unassembled WGS sequence"/>
</dbReference>
<gene>
    <name evidence="4" type="ORF">BSL78_11582</name>
</gene>
<dbReference type="GO" id="GO:0005230">
    <property type="term" value="F:extracellular ligand-gated monoatomic ion channel activity"/>
    <property type="evidence" value="ECO:0007669"/>
    <property type="project" value="InterPro"/>
</dbReference>
<evidence type="ECO:0000313" key="4">
    <source>
        <dbReference type="EMBL" id="PIK51555.1"/>
    </source>
</evidence>
<dbReference type="SUPFAM" id="SSF63712">
    <property type="entry name" value="Nicotinic receptor ligand binding domain-like"/>
    <property type="match status" value="1"/>
</dbReference>
<organism evidence="4 5">
    <name type="scientific">Stichopus japonicus</name>
    <name type="common">Sea cucumber</name>
    <dbReference type="NCBI Taxonomy" id="307972"/>
    <lineage>
        <taxon>Eukaryota</taxon>
        <taxon>Metazoa</taxon>
        <taxon>Echinodermata</taxon>
        <taxon>Eleutherozoa</taxon>
        <taxon>Echinozoa</taxon>
        <taxon>Holothuroidea</taxon>
        <taxon>Aspidochirotacea</taxon>
        <taxon>Aspidochirotida</taxon>
        <taxon>Stichopodidae</taxon>
        <taxon>Apostichopus</taxon>
    </lineage>
</organism>
<dbReference type="InterPro" id="IPR006202">
    <property type="entry name" value="Neur_chan_lig-bd"/>
</dbReference>
<reference evidence="4 5" key="1">
    <citation type="journal article" date="2017" name="PLoS Biol.">
        <title>The sea cucumber genome provides insights into morphological evolution and visceral regeneration.</title>
        <authorList>
            <person name="Zhang X."/>
            <person name="Sun L."/>
            <person name="Yuan J."/>
            <person name="Sun Y."/>
            <person name="Gao Y."/>
            <person name="Zhang L."/>
            <person name="Li S."/>
            <person name="Dai H."/>
            <person name="Hamel J.F."/>
            <person name="Liu C."/>
            <person name="Yu Y."/>
            <person name="Liu S."/>
            <person name="Lin W."/>
            <person name="Guo K."/>
            <person name="Jin S."/>
            <person name="Xu P."/>
            <person name="Storey K.B."/>
            <person name="Huan P."/>
            <person name="Zhang T."/>
            <person name="Zhou Y."/>
            <person name="Zhang J."/>
            <person name="Lin C."/>
            <person name="Li X."/>
            <person name="Xing L."/>
            <person name="Huo D."/>
            <person name="Sun M."/>
            <person name="Wang L."/>
            <person name="Mercier A."/>
            <person name="Li F."/>
            <person name="Yang H."/>
            <person name="Xiang J."/>
        </authorList>
    </citation>
    <scope>NUCLEOTIDE SEQUENCE [LARGE SCALE GENOMIC DNA]</scope>
    <source>
        <strain evidence="4">Shaxun</strain>
        <tissue evidence="4">Muscle</tissue>
    </source>
</reference>
<proteinExistence type="predicted"/>
<dbReference type="AlphaFoldDB" id="A0A2G8KUC1"/>
<sequence>ADERFDATFHVNTIATYDGSVTWLPPGLVRSTCAIDVTYFPFDVQRCFLKYGVWTYHGHLVDLVLSDEATDTTSFLTNGEWLLQ</sequence>
<feature type="non-terminal residue" evidence="4">
    <location>
        <position position="1"/>
    </location>
</feature>
<dbReference type="Pfam" id="PF02931">
    <property type="entry name" value="Neur_chan_LBD"/>
    <property type="match status" value="1"/>
</dbReference>
<evidence type="ECO:0000256" key="2">
    <source>
        <dbReference type="ARBA" id="ARBA00023136"/>
    </source>
</evidence>
<dbReference type="Gene3D" id="2.70.170.10">
    <property type="entry name" value="Neurotransmitter-gated ion-channel ligand-binding domain"/>
    <property type="match status" value="1"/>
</dbReference>
<protein>
    <submittedName>
        <fullName evidence="4">Neuronal acetylcholine receptor subunit alpha-7</fullName>
    </submittedName>
</protein>
<dbReference type="PANTHER" id="PTHR18945">
    <property type="entry name" value="NEUROTRANSMITTER GATED ION CHANNEL"/>
    <property type="match status" value="1"/>
</dbReference>
<dbReference type="OrthoDB" id="5975154at2759"/>
<dbReference type="GO" id="GO:0004888">
    <property type="term" value="F:transmembrane signaling receptor activity"/>
    <property type="evidence" value="ECO:0007669"/>
    <property type="project" value="InterPro"/>
</dbReference>
<name>A0A2G8KUC1_STIJA</name>
<feature type="domain" description="Neurotransmitter-gated ion-channel ligand-binding" evidence="3">
    <location>
        <begin position="1"/>
        <end position="82"/>
    </location>
</feature>
<keyword evidence="4" id="KW-0675">Receptor</keyword>
<keyword evidence="2" id="KW-0472">Membrane</keyword>
<dbReference type="InterPro" id="IPR036734">
    <property type="entry name" value="Neur_chan_lig-bd_sf"/>
</dbReference>
<evidence type="ECO:0000256" key="1">
    <source>
        <dbReference type="ARBA" id="ARBA00004141"/>
    </source>
</evidence>
<evidence type="ECO:0000259" key="3">
    <source>
        <dbReference type="Pfam" id="PF02931"/>
    </source>
</evidence>
<comment type="subcellular location">
    <subcellularLocation>
        <location evidence="1">Membrane</location>
        <topology evidence="1">Multi-pass membrane protein</topology>
    </subcellularLocation>
</comment>